<dbReference type="EMBL" id="JAHRHJ020003813">
    <property type="protein sequence ID" value="KAH9289382.1"/>
    <property type="molecule type" value="Genomic_DNA"/>
</dbReference>
<dbReference type="AlphaFoldDB" id="A0AA38BUM3"/>
<gene>
    <name evidence="2" type="ORF">KI387_033499</name>
</gene>
<feature type="non-terminal residue" evidence="2">
    <location>
        <position position="1"/>
    </location>
</feature>
<dbReference type="Proteomes" id="UP000824469">
    <property type="component" value="Unassembled WGS sequence"/>
</dbReference>
<sequence>IKSIKVSWWKDFNPKNFIVYVDEDNDSIKTSYSHTGNQEEKEEEKMEEKKVELKGGLMPH</sequence>
<keyword evidence="3" id="KW-1185">Reference proteome</keyword>
<evidence type="ECO:0000313" key="2">
    <source>
        <dbReference type="EMBL" id="KAH9289382.1"/>
    </source>
</evidence>
<organism evidence="2 3">
    <name type="scientific">Taxus chinensis</name>
    <name type="common">Chinese yew</name>
    <name type="synonym">Taxus wallichiana var. chinensis</name>
    <dbReference type="NCBI Taxonomy" id="29808"/>
    <lineage>
        <taxon>Eukaryota</taxon>
        <taxon>Viridiplantae</taxon>
        <taxon>Streptophyta</taxon>
        <taxon>Embryophyta</taxon>
        <taxon>Tracheophyta</taxon>
        <taxon>Spermatophyta</taxon>
        <taxon>Pinopsida</taxon>
        <taxon>Pinidae</taxon>
        <taxon>Conifers II</taxon>
        <taxon>Cupressales</taxon>
        <taxon>Taxaceae</taxon>
        <taxon>Taxus</taxon>
    </lineage>
</organism>
<proteinExistence type="predicted"/>
<evidence type="ECO:0000313" key="3">
    <source>
        <dbReference type="Proteomes" id="UP000824469"/>
    </source>
</evidence>
<feature type="non-terminal residue" evidence="2">
    <location>
        <position position="60"/>
    </location>
</feature>
<protein>
    <submittedName>
        <fullName evidence="2">Uncharacterized protein</fullName>
    </submittedName>
</protein>
<evidence type="ECO:0000256" key="1">
    <source>
        <dbReference type="SAM" id="MobiDB-lite"/>
    </source>
</evidence>
<feature type="region of interest" description="Disordered" evidence="1">
    <location>
        <begin position="31"/>
        <end position="60"/>
    </location>
</feature>
<comment type="caution">
    <text evidence="2">The sequence shown here is derived from an EMBL/GenBank/DDBJ whole genome shotgun (WGS) entry which is preliminary data.</text>
</comment>
<feature type="compositionally biased region" description="Basic and acidic residues" evidence="1">
    <location>
        <begin position="37"/>
        <end position="53"/>
    </location>
</feature>
<accession>A0AA38BUM3</accession>
<reference evidence="2 3" key="1">
    <citation type="journal article" date="2021" name="Nat. Plants">
        <title>The Taxus genome provides insights into paclitaxel biosynthesis.</title>
        <authorList>
            <person name="Xiong X."/>
            <person name="Gou J."/>
            <person name="Liao Q."/>
            <person name="Li Y."/>
            <person name="Zhou Q."/>
            <person name="Bi G."/>
            <person name="Li C."/>
            <person name="Du R."/>
            <person name="Wang X."/>
            <person name="Sun T."/>
            <person name="Guo L."/>
            <person name="Liang H."/>
            <person name="Lu P."/>
            <person name="Wu Y."/>
            <person name="Zhang Z."/>
            <person name="Ro D.K."/>
            <person name="Shang Y."/>
            <person name="Huang S."/>
            <person name="Yan J."/>
        </authorList>
    </citation>
    <scope>NUCLEOTIDE SEQUENCE [LARGE SCALE GENOMIC DNA]</scope>
    <source>
        <strain evidence="2">Ta-2019</strain>
    </source>
</reference>
<name>A0AA38BUM3_TAXCH</name>